<dbReference type="PANTHER" id="PTHR31003:SF3">
    <property type="entry name" value="HOMEODOMAIN-LIKE SUPERFAMILY PROTEIN-RELATED"/>
    <property type="match status" value="1"/>
</dbReference>
<dbReference type="Pfam" id="PF00249">
    <property type="entry name" value="Myb_DNA-binding"/>
    <property type="match status" value="1"/>
</dbReference>
<feature type="region of interest" description="Disordered" evidence="6">
    <location>
        <begin position="342"/>
        <end position="396"/>
    </location>
</feature>
<dbReference type="GO" id="GO:0003700">
    <property type="term" value="F:DNA-binding transcription factor activity"/>
    <property type="evidence" value="ECO:0007669"/>
    <property type="project" value="InterPro"/>
</dbReference>
<dbReference type="PROSITE" id="PS51294">
    <property type="entry name" value="HTH_MYB"/>
    <property type="match status" value="1"/>
</dbReference>
<reference evidence="8" key="1">
    <citation type="submission" date="2018-02" db="EMBL/GenBank/DDBJ databases">
        <title>Rhizophora mucronata_Transcriptome.</title>
        <authorList>
            <person name="Meera S.P."/>
            <person name="Sreeshan A."/>
            <person name="Augustine A."/>
        </authorList>
    </citation>
    <scope>NUCLEOTIDE SEQUENCE</scope>
    <source>
        <tissue evidence="8">Leaf</tissue>
    </source>
</reference>
<dbReference type="InterPro" id="IPR006447">
    <property type="entry name" value="Myb_dom_plants"/>
</dbReference>
<dbReference type="GO" id="GO:0003677">
    <property type="term" value="F:DNA binding"/>
    <property type="evidence" value="ECO:0007669"/>
    <property type="project" value="UniProtKB-KW"/>
</dbReference>
<keyword evidence="3" id="KW-0238">DNA-binding</keyword>
<dbReference type="InterPro" id="IPR058673">
    <property type="entry name" value="HHO5-like_N"/>
</dbReference>
<dbReference type="InterPro" id="IPR009057">
    <property type="entry name" value="Homeodomain-like_sf"/>
</dbReference>
<evidence type="ECO:0000256" key="5">
    <source>
        <dbReference type="ARBA" id="ARBA00023242"/>
    </source>
</evidence>
<name>A0A2P2KHS1_RHIMU</name>
<dbReference type="FunFam" id="1.10.10.60:FF:000002">
    <property type="entry name" value="Myb family transcription factor"/>
    <property type="match status" value="1"/>
</dbReference>
<keyword evidence="2" id="KW-0805">Transcription regulation</keyword>
<evidence type="ECO:0000256" key="6">
    <source>
        <dbReference type="SAM" id="MobiDB-lite"/>
    </source>
</evidence>
<evidence type="ECO:0000256" key="3">
    <source>
        <dbReference type="ARBA" id="ARBA00023125"/>
    </source>
</evidence>
<evidence type="ECO:0000259" key="7">
    <source>
        <dbReference type="PROSITE" id="PS51294"/>
    </source>
</evidence>
<dbReference type="InterPro" id="IPR044787">
    <property type="entry name" value="HHO5-like"/>
</dbReference>
<accession>A0A2P2KHS1</accession>
<dbReference type="PANTHER" id="PTHR31003">
    <property type="entry name" value="MYB FAMILY TRANSCRIPTION FACTOR"/>
    <property type="match status" value="1"/>
</dbReference>
<comment type="subcellular location">
    <subcellularLocation>
        <location evidence="1">Nucleus</location>
    </subcellularLocation>
</comment>
<evidence type="ECO:0000256" key="4">
    <source>
        <dbReference type="ARBA" id="ARBA00023163"/>
    </source>
</evidence>
<dbReference type="GO" id="GO:0005634">
    <property type="term" value="C:nucleus"/>
    <property type="evidence" value="ECO:0007669"/>
    <property type="project" value="UniProtKB-SubCell"/>
</dbReference>
<evidence type="ECO:0000256" key="1">
    <source>
        <dbReference type="ARBA" id="ARBA00004123"/>
    </source>
</evidence>
<feature type="compositionally biased region" description="Low complexity" evidence="6">
    <location>
        <begin position="348"/>
        <end position="362"/>
    </location>
</feature>
<keyword evidence="4" id="KW-0804">Transcription</keyword>
<proteinExistence type="predicted"/>
<feature type="domain" description="HTH myb-type" evidence="7">
    <location>
        <begin position="256"/>
        <end position="316"/>
    </location>
</feature>
<dbReference type="EMBL" id="GGEC01024763">
    <property type="protein sequence ID" value="MBX05247.1"/>
    <property type="molecule type" value="Transcribed_RNA"/>
</dbReference>
<dbReference type="Gene3D" id="1.10.10.60">
    <property type="entry name" value="Homeodomain-like"/>
    <property type="match status" value="1"/>
</dbReference>
<evidence type="ECO:0000313" key="8">
    <source>
        <dbReference type="EMBL" id="MBX05247.1"/>
    </source>
</evidence>
<dbReference type="AlphaFoldDB" id="A0A2P2KHS1"/>
<dbReference type="SUPFAM" id="SSF46689">
    <property type="entry name" value="Homeodomain-like"/>
    <property type="match status" value="1"/>
</dbReference>
<sequence>MGSLPPPELSLDFRLTFMPKTISGFLKEVSVIGDVSEKVSKLDGFVKGLEEEMRKIDAFKRELPLCMFLLNDAIQLLKEEAMQCATSVKQPVLEEFIPLKKNCDDNEDGPIAMKKEKDPKDKKNWMSTFQLWNCDEHTTSDHQNIDPKQNLKLESKIKKKVNQFANEDAFQASKSAIATRAFVPFRAYSGLPAKGDSGKEEVVVPGLSLVTPGIKNLREESGSSGSRNSCSRVVSSSAQNSQSGARNGPQPPHQQSSRKQRRCWSPELHRRFLNALQQLGGCQAATPKQIRELMQVDGLTNDEVKSHLQKYRLHTRRLPSAAANPANQSVVVLGGLWMSQDQCGDSKAASSQSGSPQGPLQLAGMTGGDSMEHDEDAKSDGYSWKTHAPTSRKDVV</sequence>
<dbReference type="NCBIfam" id="TIGR01557">
    <property type="entry name" value="myb_SHAQKYF"/>
    <property type="match status" value="1"/>
</dbReference>
<dbReference type="InterPro" id="IPR001005">
    <property type="entry name" value="SANT/Myb"/>
</dbReference>
<protein>
    <recommendedName>
        <fullName evidence="7">HTH myb-type domain-containing protein</fullName>
    </recommendedName>
</protein>
<dbReference type="InterPro" id="IPR017930">
    <property type="entry name" value="Myb_dom"/>
</dbReference>
<keyword evidence="5" id="KW-0539">Nucleus</keyword>
<organism evidence="8">
    <name type="scientific">Rhizophora mucronata</name>
    <name type="common">Asiatic mangrove</name>
    <dbReference type="NCBI Taxonomy" id="61149"/>
    <lineage>
        <taxon>Eukaryota</taxon>
        <taxon>Viridiplantae</taxon>
        <taxon>Streptophyta</taxon>
        <taxon>Embryophyta</taxon>
        <taxon>Tracheophyta</taxon>
        <taxon>Spermatophyta</taxon>
        <taxon>Magnoliopsida</taxon>
        <taxon>eudicotyledons</taxon>
        <taxon>Gunneridae</taxon>
        <taxon>Pentapetalae</taxon>
        <taxon>rosids</taxon>
        <taxon>fabids</taxon>
        <taxon>Malpighiales</taxon>
        <taxon>Rhizophoraceae</taxon>
        <taxon>Rhizophora</taxon>
    </lineage>
</organism>
<evidence type="ECO:0000256" key="2">
    <source>
        <dbReference type="ARBA" id="ARBA00023015"/>
    </source>
</evidence>
<dbReference type="Pfam" id="PF26575">
    <property type="entry name" value="HHO5_N"/>
    <property type="match status" value="1"/>
</dbReference>
<feature type="region of interest" description="Disordered" evidence="6">
    <location>
        <begin position="216"/>
        <end position="263"/>
    </location>
</feature>
<feature type="compositionally biased region" description="Low complexity" evidence="6">
    <location>
        <begin position="222"/>
        <end position="247"/>
    </location>
</feature>